<dbReference type="EC" id="3.1.3.1" evidence="1"/>
<feature type="binding site" evidence="2">
    <location>
        <position position="211"/>
    </location>
    <ligand>
        <name>Zn(2+)</name>
        <dbReference type="ChEBI" id="CHEBI:29105"/>
        <label>2</label>
    </ligand>
</feature>
<feature type="binding site" evidence="2">
    <location>
        <position position="212"/>
    </location>
    <ligand>
        <name>Zn(2+)</name>
        <dbReference type="ChEBI" id="CHEBI:29105"/>
        <label>2</label>
    </ligand>
</feature>
<organism evidence="4 5">
    <name type="scientific">Ceratocystis fimbriata CBS 114723</name>
    <dbReference type="NCBI Taxonomy" id="1035309"/>
    <lineage>
        <taxon>Eukaryota</taxon>
        <taxon>Fungi</taxon>
        <taxon>Dikarya</taxon>
        <taxon>Ascomycota</taxon>
        <taxon>Pezizomycotina</taxon>
        <taxon>Sordariomycetes</taxon>
        <taxon>Hypocreomycetidae</taxon>
        <taxon>Microascales</taxon>
        <taxon>Ceratocystidaceae</taxon>
        <taxon>Ceratocystis</taxon>
    </lineage>
</organism>
<dbReference type="PRINTS" id="PR00113">
    <property type="entry name" value="ALKPHPHTASE"/>
</dbReference>
<dbReference type="GO" id="GO:0046872">
    <property type="term" value="F:metal ion binding"/>
    <property type="evidence" value="ECO:0007669"/>
    <property type="project" value="UniProtKB-KW"/>
</dbReference>
<accession>A0A2C5X1R5</accession>
<name>A0A2C5X1R5_9PEZI</name>
<comment type="cofactor">
    <cofactor evidence="2">
        <name>Zn(2+)</name>
        <dbReference type="ChEBI" id="CHEBI:29105"/>
    </cofactor>
    <text evidence="2">Binds 2 Zn(2+) ions.</text>
</comment>
<dbReference type="PANTHER" id="PTHR11596">
    <property type="entry name" value="ALKALINE PHOSPHATASE"/>
    <property type="match status" value="1"/>
</dbReference>
<feature type="binding site" evidence="2">
    <location>
        <position position="295"/>
    </location>
    <ligand>
        <name>Zn(2+)</name>
        <dbReference type="ChEBI" id="CHEBI:29105"/>
        <label>2</label>
    </ligand>
</feature>
<dbReference type="Pfam" id="PF00245">
    <property type="entry name" value="Alk_phosphatase"/>
    <property type="match status" value="2"/>
</dbReference>
<dbReference type="GO" id="GO:0004035">
    <property type="term" value="F:alkaline phosphatase activity"/>
    <property type="evidence" value="ECO:0007669"/>
    <property type="project" value="UniProtKB-EC"/>
</dbReference>
<reference evidence="4 5" key="2">
    <citation type="journal article" date="2013" name="IMA Fungus">
        <title>IMA Genome-F 1: Ceratocystis fimbriata: Draft nuclear genome sequence for the plant pathogen, Ceratocystis fimbriata.</title>
        <authorList>
            <person name="Wilken P.M."/>
            <person name="Steenkamp E.T."/>
            <person name="Wingfield M.J."/>
            <person name="de Beer Z.W."/>
            <person name="Wingfield B.D."/>
        </authorList>
    </citation>
    <scope>NUCLEOTIDE SEQUENCE [LARGE SCALE GENOMIC DNA]</scope>
    <source>
        <strain evidence="4 5">CBS 114723</strain>
    </source>
</reference>
<dbReference type="EMBL" id="APWK03000038">
    <property type="protein sequence ID" value="PHH53758.1"/>
    <property type="molecule type" value="Genomic_DNA"/>
</dbReference>
<protein>
    <recommendedName>
        <fullName evidence="1">alkaline phosphatase</fullName>
        <ecNumber evidence="1">3.1.3.1</ecNumber>
    </recommendedName>
</protein>
<dbReference type="InterPro" id="IPR001952">
    <property type="entry name" value="Alkaline_phosphatase"/>
</dbReference>
<dbReference type="SMART" id="SM00098">
    <property type="entry name" value="alkPPc"/>
    <property type="match status" value="1"/>
</dbReference>
<dbReference type="AlphaFoldDB" id="A0A2C5X1R5"/>
<evidence type="ECO:0000256" key="3">
    <source>
        <dbReference type="RuleBase" id="RU003946"/>
    </source>
</evidence>
<feature type="binding site" evidence="2">
    <location>
        <position position="161"/>
    </location>
    <ligand>
        <name>Mg(2+)</name>
        <dbReference type="ChEBI" id="CHEBI:18420"/>
    </ligand>
</feature>
<evidence type="ECO:0000313" key="4">
    <source>
        <dbReference type="EMBL" id="PHH53758.1"/>
    </source>
</evidence>
<keyword evidence="2" id="KW-0460">Magnesium</keyword>
<evidence type="ECO:0000256" key="1">
    <source>
        <dbReference type="ARBA" id="ARBA00012647"/>
    </source>
</evidence>
<reference evidence="4 5" key="1">
    <citation type="journal article" date="2013" name="Fungal Biol.">
        <title>Analysis of microsatellite markers in the genome of the plant pathogen Ceratocystis fimbriata.</title>
        <authorList>
            <person name="Simpson M.C."/>
            <person name="Wilken P.M."/>
            <person name="Coetzee M.P."/>
            <person name="Wingfield M.J."/>
            <person name="Wingfield B.D."/>
        </authorList>
    </citation>
    <scope>NUCLEOTIDE SEQUENCE [LARGE SCALE GENOMIC DNA]</scope>
    <source>
        <strain evidence="4 5">CBS 114723</strain>
    </source>
</reference>
<feature type="binding site" evidence="2">
    <location>
        <position position="166"/>
    </location>
    <ligand>
        <name>Zn(2+)</name>
        <dbReference type="ChEBI" id="CHEBI:29105"/>
        <label>2</label>
    </ligand>
</feature>
<keyword evidence="5" id="KW-1185">Reference proteome</keyword>
<comment type="caution">
    <text evidence="4">The sequence shown here is derived from an EMBL/GenBank/DDBJ whole genome shotgun (WGS) entry which is preliminary data.</text>
</comment>
<comment type="similarity">
    <text evidence="3">Belongs to the alkaline phosphatase family.</text>
</comment>
<keyword evidence="2" id="KW-0479">Metal-binding</keyword>
<dbReference type="InterPro" id="IPR017850">
    <property type="entry name" value="Alkaline_phosphatase_core_sf"/>
</dbReference>
<dbReference type="SUPFAM" id="SSF53649">
    <property type="entry name" value="Alkaline phosphatase-like"/>
    <property type="match status" value="1"/>
</dbReference>
<keyword evidence="2" id="KW-0862">Zinc</keyword>
<proteinExistence type="inferred from homology"/>
<comment type="cofactor">
    <cofactor evidence="2">
        <name>Mg(2+)</name>
        <dbReference type="ChEBI" id="CHEBI:18420"/>
    </cofactor>
    <text evidence="2">Binds 1 Mg(2+) ion.</text>
</comment>
<evidence type="ECO:0000313" key="5">
    <source>
        <dbReference type="Proteomes" id="UP000222788"/>
    </source>
</evidence>
<dbReference type="Proteomes" id="UP000222788">
    <property type="component" value="Unassembled WGS sequence"/>
</dbReference>
<evidence type="ECO:0000256" key="2">
    <source>
        <dbReference type="PIRSR" id="PIRSR601952-2"/>
    </source>
</evidence>
<dbReference type="PANTHER" id="PTHR11596:SF72">
    <property type="entry name" value="ALKALINE PHOSPHATASE"/>
    <property type="match status" value="1"/>
</dbReference>
<dbReference type="Gene3D" id="3.40.720.10">
    <property type="entry name" value="Alkaline Phosphatase, subunit A"/>
    <property type="match status" value="2"/>
</dbReference>
<dbReference type="OrthoDB" id="5818554at2759"/>
<dbReference type="STRING" id="1035309.A0A2C5X1R5"/>
<sequence length="354" mass="38131">MTDSANSASALYSGHKGSARSMGVETIVERVTRILGMHWDAATTANLNGATPASLFSHTRSRSNYGPIIDQILNGITKYTLNEYVGPEASFGGGAEAFLLGDISCSVTSPTWARTTTVNLLKRATVSAGTSLKEMTSNAIEITHARSQEKGGDKRFFLMIEASSIDKQMHALDYDRALGDLLELNDTISKTMEQLNKMGILDETEIIVTADHGHSFDKRNAIGVYGHSGESQYTKPVAGISYGTGPNFPMGWEPQYAMAAGMADGKKQVYANPQDSINGILINGTLPAVIAYSAHSMTDVPVFARSPCQNEFGGVYNNVDVFYKIAKCLGLGTKYTDDAQEDSQYATGRAADRF</sequence>
<gene>
    <name evidence="4" type="primary">phoA_2</name>
    <name evidence="4" type="ORF">CFIMG_004051RAa</name>
</gene>
<feature type="binding site" evidence="2">
    <location>
        <position position="170"/>
    </location>
    <ligand>
        <name>Zn(2+)</name>
        <dbReference type="ChEBI" id="CHEBI:29105"/>
        <label>2</label>
    </ligand>
</feature>